<evidence type="ECO:0000313" key="1">
    <source>
        <dbReference type="EMBL" id="KEQ24039.1"/>
    </source>
</evidence>
<evidence type="ECO:0000313" key="2">
    <source>
        <dbReference type="Proteomes" id="UP000028123"/>
    </source>
</evidence>
<dbReference type="EMBL" id="JNVM01000017">
    <property type="protein sequence ID" value="KEQ24039.1"/>
    <property type="molecule type" value="Genomic_DNA"/>
</dbReference>
<dbReference type="Pfam" id="PF08922">
    <property type="entry name" value="DUF1905"/>
    <property type="match status" value="1"/>
</dbReference>
<protein>
    <recommendedName>
        <fullName evidence="3">Antitermination protein NusB</fullName>
    </recommendedName>
</protein>
<comment type="caution">
    <text evidence="1">The sequence shown here is derived from an EMBL/GenBank/DDBJ whole genome shotgun (WGS) entry which is preliminary data.</text>
</comment>
<name>A0A081P016_9BACL</name>
<dbReference type="Pfam" id="PF13376">
    <property type="entry name" value="OmdA"/>
    <property type="match status" value="1"/>
</dbReference>
<dbReference type="InterPro" id="IPR015018">
    <property type="entry name" value="DUF1905"/>
</dbReference>
<proteinExistence type="predicted"/>
<dbReference type="OrthoDB" id="9800461at2"/>
<dbReference type="InterPro" id="IPR037079">
    <property type="entry name" value="AF2212/PG0164-like_sf"/>
</dbReference>
<organism evidence="1 2">
    <name type="scientific">Paenibacillus tyrfis</name>
    <dbReference type="NCBI Taxonomy" id="1501230"/>
    <lineage>
        <taxon>Bacteria</taxon>
        <taxon>Bacillati</taxon>
        <taxon>Bacillota</taxon>
        <taxon>Bacilli</taxon>
        <taxon>Bacillales</taxon>
        <taxon>Paenibacillaceae</taxon>
        <taxon>Paenibacillus</taxon>
    </lineage>
</organism>
<accession>A0A081P016</accession>
<dbReference type="RefSeq" id="WP_036686153.1">
    <property type="nucleotide sequence ID" value="NZ_FYEP01000002.1"/>
</dbReference>
<dbReference type="SUPFAM" id="SSF141694">
    <property type="entry name" value="AF2212/PG0164-like"/>
    <property type="match status" value="1"/>
</dbReference>
<sequence>MQRFEAVLHRPEETGTWTYFTLPFSVEAVFGSKGQVKVKGTVNGVPYRSSAMPHGNGTHYIVVGKAIRDQAGVVPGDTVQVTMEPDTEERTVEVPGDLADALRQTEEAAARFDKLVYSHRKEFVDWIESAKRPETRASRIAKAVAMVLEGKRPKG</sequence>
<dbReference type="AlphaFoldDB" id="A0A081P016"/>
<dbReference type="eggNOG" id="COG4430">
    <property type="taxonomic scope" value="Bacteria"/>
</dbReference>
<keyword evidence="2" id="KW-1185">Reference proteome</keyword>
<evidence type="ECO:0008006" key="3">
    <source>
        <dbReference type="Google" id="ProtNLM"/>
    </source>
</evidence>
<dbReference type="Gene3D" id="2.40.30.100">
    <property type="entry name" value="AF2212/PG0164-like"/>
    <property type="match status" value="1"/>
</dbReference>
<gene>
    <name evidence="1" type="ORF">ET33_10000</name>
</gene>
<reference evidence="1 2" key="1">
    <citation type="submission" date="2014-06" db="EMBL/GenBank/DDBJ databases">
        <title>Draft genome sequence of Paenibacillus sp. MSt1.</title>
        <authorList>
            <person name="Aw Y.K."/>
            <person name="Ong K.S."/>
            <person name="Gan H.M."/>
            <person name="Lee S.M."/>
        </authorList>
    </citation>
    <scope>NUCLEOTIDE SEQUENCE [LARGE SCALE GENOMIC DNA]</scope>
    <source>
        <strain evidence="1 2">MSt1</strain>
    </source>
</reference>
<dbReference type="Proteomes" id="UP000028123">
    <property type="component" value="Unassembled WGS sequence"/>
</dbReference>